<gene>
    <name evidence="1" type="ORF">SO802_035305</name>
</gene>
<evidence type="ECO:0000313" key="1">
    <source>
        <dbReference type="EMBL" id="KAK9982765.1"/>
    </source>
</evidence>
<name>A0AAW2BD32_9ROSI</name>
<proteinExistence type="predicted"/>
<comment type="caution">
    <text evidence="1">The sequence shown here is derived from an EMBL/GenBank/DDBJ whole genome shotgun (WGS) entry which is preliminary data.</text>
</comment>
<reference evidence="1 2" key="1">
    <citation type="submission" date="2024-01" db="EMBL/GenBank/DDBJ databases">
        <title>A telomere-to-telomere, gap-free genome of sweet tea (Lithocarpus litseifolius).</title>
        <authorList>
            <person name="Zhou J."/>
        </authorList>
    </citation>
    <scope>NUCLEOTIDE SEQUENCE [LARGE SCALE GENOMIC DNA]</scope>
    <source>
        <strain evidence="1">Zhou-2022a</strain>
        <tissue evidence="1">Leaf</tissue>
    </source>
</reference>
<protein>
    <submittedName>
        <fullName evidence="1">Uncharacterized protein</fullName>
    </submittedName>
</protein>
<sequence>MAYFSCSNRGLKPNFSSGGSKSPFLEGLSYSGIAPRFLGPCFRIANKLPSGSPNFGGRSDRSTFVATFSLSQSTSLPFKRGQSRRLPPPLLSRIQSLAIWIGLPILIFDFLNHCIDQPATEIDYHREHDPFSCSLPFVPLLPGEPDAESTSAKFLFLGGFSPKMSAGLSIAPRPMGSRVERIPIDCLSLGGTPLIPEVTELSYLPKRAEVAMFAALMPATERAFAYTTSHSEWGSLLWFNVGYLSKEWF</sequence>
<dbReference type="Proteomes" id="UP001459277">
    <property type="component" value="Unassembled WGS sequence"/>
</dbReference>
<dbReference type="EMBL" id="JAZDWU010000041">
    <property type="protein sequence ID" value="KAK9982765.1"/>
    <property type="molecule type" value="Genomic_DNA"/>
</dbReference>
<dbReference type="AlphaFoldDB" id="A0AAW2BD32"/>
<accession>A0AAW2BD32</accession>
<keyword evidence="2" id="KW-1185">Reference proteome</keyword>
<organism evidence="1 2">
    <name type="scientific">Lithocarpus litseifolius</name>
    <dbReference type="NCBI Taxonomy" id="425828"/>
    <lineage>
        <taxon>Eukaryota</taxon>
        <taxon>Viridiplantae</taxon>
        <taxon>Streptophyta</taxon>
        <taxon>Embryophyta</taxon>
        <taxon>Tracheophyta</taxon>
        <taxon>Spermatophyta</taxon>
        <taxon>Magnoliopsida</taxon>
        <taxon>eudicotyledons</taxon>
        <taxon>Gunneridae</taxon>
        <taxon>Pentapetalae</taxon>
        <taxon>rosids</taxon>
        <taxon>fabids</taxon>
        <taxon>Fagales</taxon>
        <taxon>Fagaceae</taxon>
        <taxon>Lithocarpus</taxon>
    </lineage>
</organism>
<evidence type="ECO:0000313" key="2">
    <source>
        <dbReference type="Proteomes" id="UP001459277"/>
    </source>
</evidence>